<dbReference type="EMBL" id="FCOA02000021">
    <property type="protein sequence ID" value="SAK80730.1"/>
    <property type="molecule type" value="Genomic_DNA"/>
</dbReference>
<dbReference type="Gene3D" id="3.40.630.30">
    <property type="match status" value="1"/>
</dbReference>
<dbReference type="Proteomes" id="UP000054851">
    <property type="component" value="Unassembled WGS sequence"/>
</dbReference>
<organism evidence="2 3">
    <name type="scientific">Caballeronia hypogeia</name>
    <dbReference type="NCBI Taxonomy" id="1777140"/>
    <lineage>
        <taxon>Bacteria</taxon>
        <taxon>Pseudomonadati</taxon>
        <taxon>Pseudomonadota</taxon>
        <taxon>Betaproteobacteria</taxon>
        <taxon>Burkholderiales</taxon>
        <taxon>Burkholderiaceae</taxon>
        <taxon>Caballeronia</taxon>
    </lineage>
</organism>
<evidence type="ECO:0000313" key="3">
    <source>
        <dbReference type="Proteomes" id="UP000054851"/>
    </source>
</evidence>
<evidence type="ECO:0000259" key="1">
    <source>
        <dbReference type="Pfam" id="PF13480"/>
    </source>
</evidence>
<dbReference type="AlphaFoldDB" id="A0A158CEM3"/>
<sequence>MGLSVKADLPIKAVASRVQEQSSGLCIIDDPDKMFALRGEWEALWSSAGGLHNQAFAVAWLCWTRVAKPRGRKLHCIVYRENGELVLVWPLVSHRRLAWTVLEPLTPGTAEYTSILARADARTAIDAAWRAATRQCRADMLALPYVCKETRLDTLALRHAGLVETTVDVCATALLRQEPDWDAFCNSLGKLSKKKPGALERRFAKEGALEIRVLDSKNRVAHARYVEWMLERKREWAERVEKHGPWLDSREYRDFLINLLDGTQGDPLAVMFVMSLDGAPVVVSMVGIGSTCASGLIAGFDANFSRFSPGAIMMEHCVKWAWDNGMDLDFGVGKEEFKAYWSRGNVASIKSYQIAVSNWGKFAFYAKVLAKKLKTLRASKPRADVVDPAGSPAA</sequence>
<comment type="caution">
    <text evidence="2">The sequence shown here is derived from an EMBL/GenBank/DDBJ whole genome shotgun (WGS) entry which is preliminary data.</text>
</comment>
<dbReference type="RefSeq" id="WP_061170313.1">
    <property type="nucleotide sequence ID" value="NZ_FCOA02000021.1"/>
</dbReference>
<evidence type="ECO:0000313" key="2">
    <source>
        <dbReference type="EMBL" id="SAK80730.1"/>
    </source>
</evidence>
<feature type="domain" description="BioF2-like acetyltransferase" evidence="1">
    <location>
        <begin position="200"/>
        <end position="338"/>
    </location>
</feature>
<dbReference type="Pfam" id="PF13480">
    <property type="entry name" value="Acetyltransf_6"/>
    <property type="match status" value="1"/>
</dbReference>
<proteinExistence type="predicted"/>
<keyword evidence="3" id="KW-1185">Reference proteome</keyword>
<name>A0A158CEM3_9BURK</name>
<protein>
    <recommendedName>
        <fullName evidence="1">BioF2-like acetyltransferase domain-containing protein</fullName>
    </recommendedName>
</protein>
<gene>
    <name evidence="2" type="ORF">AWB79_05240</name>
</gene>
<accession>A0A158CEM3</accession>
<dbReference type="InterPro" id="IPR038740">
    <property type="entry name" value="BioF2-like_GNAT_dom"/>
</dbReference>
<dbReference type="OrthoDB" id="8998823at2"/>
<dbReference type="STRING" id="1777140.AWB79_05240"/>
<reference evidence="2" key="1">
    <citation type="submission" date="2016-01" db="EMBL/GenBank/DDBJ databases">
        <authorList>
            <person name="Peeters C."/>
        </authorList>
    </citation>
    <scope>NUCLEOTIDE SEQUENCE</scope>
    <source>
        <strain evidence="2">LMG 29322</strain>
    </source>
</reference>
<dbReference type="InterPro" id="IPR016181">
    <property type="entry name" value="Acyl_CoA_acyltransferase"/>
</dbReference>
<dbReference type="SUPFAM" id="SSF55729">
    <property type="entry name" value="Acyl-CoA N-acyltransferases (Nat)"/>
    <property type="match status" value="1"/>
</dbReference>